<gene>
    <name evidence="1" type="ORF">METZ01_LOCUS222045</name>
</gene>
<organism evidence="1">
    <name type="scientific">marine metagenome</name>
    <dbReference type="NCBI Taxonomy" id="408172"/>
    <lineage>
        <taxon>unclassified sequences</taxon>
        <taxon>metagenomes</taxon>
        <taxon>ecological metagenomes</taxon>
    </lineage>
</organism>
<protein>
    <submittedName>
        <fullName evidence="1">Uncharacterized protein</fullName>
    </submittedName>
</protein>
<name>A0A382G4U5_9ZZZZ</name>
<reference evidence="1" key="1">
    <citation type="submission" date="2018-05" db="EMBL/GenBank/DDBJ databases">
        <authorList>
            <person name="Lanie J.A."/>
            <person name="Ng W.-L."/>
            <person name="Kazmierczak K.M."/>
            <person name="Andrzejewski T.M."/>
            <person name="Davidsen T.M."/>
            <person name="Wayne K.J."/>
            <person name="Tettelin H."/>
            <person name="Glass J.I."/>
            <person name="Rusch D."/>
            <person name="Podicherti R."/>
            <person name="Tsui H.-C.T."/>
            <person name="Winkler M.E."/>
        </authorList>
    </citation>
    <scope>NUCLEOTIDE SEQUENCE</scope>
</reference>
<evidence type="ECO:0000313" key="1">
    <source>
        <dbReference type="EMBL" id="SVB69191.1"/>
    </source>
</evidence>
<dbReference type="EMBL" id="UINC01053090">
    <property type="protein sequence ID" value="SVB69191.1"/>
    <property type="molecule type" value="Genomic_DNA"/>
</dbReference>
<accession>A0A382G4U5</accession>
<sequence length="24" mass="2474">MALDESAKGGAVTALCGQYLRCLC</sequence>
<proteinExistence type="predicted"/>
<dbReference type="AlphaFoldDB" id="A0A382G4U5"/>